<evidence type="ECO:0000256" key="2">
    <source>
        <dbReference type="ARBA" id="ARBA00023125"/>
    </source>
</evidence>
<dbReference type="Pfam" id="PF25873">
    <property type="entry name" value="WHD_MalT"/>
    <property type="match status" value="1"/>
</dbReference>
<keyword evidence="2" id="KW-0238">DNA-binding</keyword>
<dbReference type="PANTHER" id="PTHR44688">
    <property type="entry name" value="DNA-BINDING TRANSCRIPTIONAL ACTIVATOR DEVR_DOSR"/>
    <property type="match status" value="1"/>
</dbReference>
<keyword evidence="6" id="KW-1185">Reference proteome</keyword>
<dbReference type="PRINTS" id="PR00038">
    <property type="entry name" value="HTHLUXR"/>
</dbReference>
<feature type="domain" description="HTH luxR-type" evidence="4">
    <location>
        <begin position="857"/>
        <end position="922"/>
    </location>
</feature>
<dbReference type="InterPro" id="IPR027417">
    <property type="entry name" value="P-loop_NTPase"/>
</dbReference>
<dbReference type="SUPFAM" id="SSF52540">
    <property type="entry name" value="P-loop containing nucleoside triphosphate hydrolases"/>
    <property type="match status" value="1"/>
</dbReference>
<accession>A0A7Z2GEG9</accession>
<dbReference type="Pfam" id="PF17874">
    <property type="entry name" value="TPR_MalT"/>
    <property type="match status" value="1"/>
</dbReference>
<dbReference type="PANTHER" id="PTHR44688:SF16">
    <property type="entry name" value="DNA-BINDING TRANSCRIPTIONAL ACTIVATOR DEVR_DOSR"/>
    <property type="match status" value="1"/>
</dbReference>
<sequence length="936" mass="103370">MESSQSQVAFLLSEAEQRLQPPRMDARVLARERLLTQLTEARRRRCLILEGPAGSGKTALLLAWRRALLPLSFDVAWLTLAPEDNDMSRWLDDIASSLAQVDPAIPHEAALLSGRGTDDEAVERSLVALVSGIGRHPRHLTLMLDDAHHIVDLQVRETLQWLLDYAPPNLHIVMASRIAVPVSLGRLRDAGQSLELSMRDLRLTAEESEAFLKAKVSDLERRDALKMHELTDGWVAGLLLLVAHLRRGERGAQGAPLSGHSTRSHFLDARGVADYFEREVVPQLSAEELDLLVRLAPCTIFCASLCVALGADPELHGRMPGRLECDNLFVESIASSGSGQWYRLNPLFRETLLQRFRAWPLEQQREVHHRAWRWFREHDRHDEAIRHALLAGETATAADQVVQVAQQMQIRGDLRKLAAIIRMLPAAEIEARFGLRLWNARLKLYARDFEACEAILDGLLADVAPDDHGARYRLAITQATLSVQRDDSDGVSAVEECLLHVPAEIDSIGVGGRNNILSWLYMHAGEYERARAIQTDSPALLVNGVELMGTPAGMLYGKCVMGLSFSLEGRFLQAERICRDVMAEADRRGREAAEAASLAAALLGEVLYEFNELDACRRLLEERIEVLERVSIPDAVLRVLTALSSVHWIAGHEMDSFAWLERLEEYGRKYRLNRLVAHSLADQVQRHLQRGRTSDAQAALERLDNIAEGIAVERPGPLGHVAVHAARANILWAFAHGNHEAASARIDRLIPACEARGWQRHTTHFQLLGALAHSSLGRTHAVAPAVTAALRRGHRLGLVRSVLDAGPGVLELITRVVQGEPADTVLSFYVGRLQAAHSMTDSVYPAQRPVAGGPGAQQKTSMMLSEREADVVHLLAQAMPNKRIARTLAISPETVKWHLKNIYGKLGVSSRDEAVARLRDLNLGSAGAGPSPDGPA</sequence>
<dbReference type="GO" id="GO:0006355">
    <property type="term" value="P:regulation of DNA-templated transcription"/>
    <property type="evidence" value="ECO:0007669"/>
    <property type="project" value="InterPro"/>
</dbReference>
<dbReference type="Proteomes" id="UP000434209">
    <property type="component" value="Chromosome 4"/>
</dbReference>
<organism evidence="5 6">
    <name type="scientific">Paraburkholderia acidiphila</name>
    <dbReference type="NCBI Taxonomy" id="2571747"/>
    <lineage>
        <taxon>Bacteria</taxon>
        <taxon>Pseudomonadati</taxon>
        <taxon>Pseudomonadota</taxon>
        <taxon>Betaproteobacteria</taxon>
        <taxon>Burkholderiales</taxon>
        <taxon>Burkholderiaceae</taxon>
        <taxon>Paraburkholderia</taxon>
    </lineage>
</organism>
<dbReference type="SMART" id="SM00421">
    <property type="entry name" value="HTH_LUXR"/>
    <property type="match status" value="1"/>
</dbReference>
<evidence type="ECO:0000313" key="5">
    <source>
        <dbReference type="EMBL" id="QGZ60225.1"/>
    </source>
</evidence>
<dbReference type="Gene3D" id="1.10.10.10">
    <property type="entry name" value="Winged helix-like DNA-binding domain superfamily/Winged helix DNA-binding domain"/>
    <property type="match status" value="1"/>
</dbReference>
<dbReference type="InterPro" id="IPR041617">
    <property type="entry name" value="TPR_MalT"/>
</dbReference>
<evidence type="ECO:0000259" key="4">
    <source>
        <dbReference type="PROSITE" id="PS50043"/>
    </source>
</evidence>
<dbReference type="OrthoDB" id="134985at2"/>
<dbReference type="GO" id="GO:0003677">
    <property type="term" value="F:DNA binding"/>
    <property type="evidence" value="ECO:0007669"/>
    <property type="project" value="UniProtKB-KW"/>
</dbReference>
<evidence type="ECO:0000256" key="3">
    <source>
        <dbReference type="ARBA" id="ARBA00023163"/>
    </source>
</evidence>
<dbReference type="InterPro" id="IPR059106">
    <property type="entry name" value="WHD_MalT"/>
</dbReference>
<proteinExistence type="predicted"/>
<evidence type="ECO:0000313" key="6">
    <source>
        <dbReference type="Proteomes" id="UP000434209"/>
    </source>
</evidence>
<dbReference type="SUPFAM" id="SSF46894">
    <property type="entry name" value="C-terminal effector domain of the bipartite response regulators"/>
    <property type="match status" value="1"/>
</dbReference>
<dbReference type="InterPro" id="IPR011990">
    <property type="entry name" value="TPR-like_helical_dom_sf"/>
</dbReference>
<evidence type="ECO:0000256" key="1">
    <source>
        <dbReference type="ARBA" id="ARBA00023015"/>
    </source>
</evidence>
<keyword evidence="1" id="KW-0805">Transcription regulation</keyword>
<dbReference type="KEGG" id="pacp:FAZ97_33755"/>
<keyword evidence="3" id="KW-0804">Transcription</keyword>
<dbReference type="Gene3D" id="3.40.50.300">
    <property type="entry name" value="P-loop containing nucleotide triphosphate hydrolases"/>
    <property type="match status" value="1"/>
</dbReference>
<dbReference type="CDD" id="cd06170">
    <property type="entry name" value="LuxR_C_like"/>
    <property type="match status" value="1"/>
</dbReference>
<reference evidence="5 6" key="1">
    <citation type="submission" date="2019-12" db="EMBL/GenBank/DDBJ databases">
        <title>Paraburkholderia acidiphila 7Q-K02 sp. nov and Paraburkholderia acidisoli DHF22 sp. nov., two strains isolated from forest soil.</title>
        <authorList>
            <person name="Gao Z."/>
            <person name="Qiu L."/>
        </authorList>
    </citation>
    <scope>NUCLEOTIDE SEQUENCE [LARGE SCALE GENOMIC DNA]</scope>
    <source>
        <strain evidence="5 6">7Q-K02</strain>
    </source>
</reference>
<dbReference type="SMART" id="SM00382">
    <property type="entry name" value="AAA"/>
    <property type="match status" value="1"/>
</dbReference>
<dbReference type="Gene3D" id="1.25.40.10">
    <property type="entry name" value="Tetratricopeptide repeat domain"/>
    <property type="match status" value="1"/>
</dbReference>
<dbReference type="InterPro" id="IPR003593">
    <property type="entry name" value="AAA+_ATPase"/>
</dbReference>
<dbReference type="PROSITE" id="PS50043">
    <property type="entry name" value="HTH_LUXR_2"/>
    <property type="match status" value="1"/>
</dbReference>
<dbReference type="Pfam" id="PF13191">
    <property type="entry name" value="AAA_16"/>
    <property type="match status" value="1"/>
</dbReference>
<dbReference type="AlphaFoldDB" id="A0A7Z2GEG9"/>
<dbReference type="InterPro" id="IPR041664">
    <property type="entry name" value="AAA_16"/>
</dbReference>
<protein>
    <submittedName>
        <fullName evidence="5">Helix-turn-helix transcriptional regulator</fullName>
    </submittedName>
</protein>
<dbReference type="Pfam" id="PF00196">
    <property type="entry name" value="GerE"/>
    <property type="match status" value="1"/>
</dbReference>
<name>A0A7Z2GEG9_9BURK</name>
<dbReference type="InterPro" id="IPR000792">
    <property type="entry name" value="Tscrpt_reg_LuxR_C"/>
</dbReference>
<dbReference type="InterPro" id="IPR016032">
    <property type="entry name" value="Sig_transdc_resp-reg_C-effctor"/>
</dbReference>
<gene>
    <name evidence="5" type="ORF">FAZ97_33755</name>
</gene>
<dbReference type="InterPro" id="IPR036388">
    <property type="entry name" value="WH-like_DNA-bd_sf"/>
</dbReference>
<dbReference type="EMBL" id="CP046912">
    <property type="protein sequence ID" value="QGZ60225.1"/>
    <property type="molecule type" value="Genomic_DNA"/>
</dbReference>